<name>F5YPB7_TREPZ</name>
<evidence type="ECO:0000313" key="2">
    <source>
        <dbReference type="EMBL" id="AEF85892.1"/>
    </source>
</evidence>
<protein>
    <submittedName>
        <fullName evidence="2">Putative lipoprotein</fullName>
    </submittedName>
</protein>
<keyword evidence="1" id="KW-0732">Signal</keyword>
<dbReference type="Proteomes" id="UP000009223">
    <property type="component" value="Chromosome"/>
</dbReference>
<reference evidence="3" key="1">
    <citation type="submission" date="2009-12" db="EMBL/GenBank/DDBJ databases">
        <title>Complete sequence of Treponema primitia strain ZAS-2.</title>
        <authorList>
            <person name="Tetu S.G."/>
            <person name="Matson E."/>
            <person name="Ren Q."/>
            <person name="Seshadri R."/>
            <person name="Elbourne L."/>
            <person name="Hassan K.A."/>
            <person name="Durkin A."/>
            <person name="Radune D."/>
            <person name="Mohamoud Y."/>
            <person name="Shay R."/>
            <person name="Jin S."/>
            <person name="Zhang X."/>
            <person name="Lucey K."/>
            <person name="Ballor N.R."/>
            <person name="Ottesen E."/>
            <person name="Rosenthal R."/>
            <person name="Allen A."/>
            <person name="Leadbetter J.R."/>
            <person name="Paulsen I.T."/>
        </authorList>
    </citation>
    <scope>NUCLEOTIDE SEQUENCE [LARGE SCALE GENOMIC DNA]</scope>
    <source>
        <strain evidence="3">ATCC BAA-887 / DSM 12427 / ZAS-2</strain>
    </source>
</reference>
<organism evidence="2 3">
    <name type="scientific">Treponema primitia (strain ATCC BAA-887 / DSM 12427 / ZAS-2)</name>
    <dbReference type="NCBI Taxonomy" id="545694"/>
    <lineage>
        <taxon>Bacteria</taxon>
        <taxon>Pseudomonadati</taxon>
        <taxon>Spirochaetota</taxon>
        <taxon>Spirochaetia</taxon>
        <taxon>Spirochaetales</taxon>
        <taxon>Treponemataceae</taxon>
        <taxon>Treponema</taxon>
    </lineage>
</organism>
<dbReference type="HOGENOM" id="CLU_595720_0_0_12"/>
<dbReference type="EMBL" id="CP001843">
    <property type="protein sequence ID" value="AEF85892.1"/>
    <property type="molecule type" value="Genomic_DNA"/>
</dbReference>
<dbReference type="AlphaFoldDB" id="F5YPB7"/>
<reference evidence="2 3" key="2">
    <citation type="journal article" date="2011" name="ISME J.">
        <title>RNA-seq reveals cooperative metabolic interactions between two termite-gut spirochete species in co-culture.</title>
        <authorList>
            <person name="Rosenthal A.Z."/>
            <person name="Matson E.G."/>
            <person name="Eldar A."/>
            <person name="Leadbetter J.R."/>
        </authorList>
    </citation>
    <scope>NUCLEOTIDE SEQUENCE [LARGE SCALE GENOMIC DNA]</scope>
    <source>
        <strain evidence="3">ATCC BAA-887 / DSM 12427 / ZAS-2</strain>
    </source>
</reference>
<proteinExistence type="predicted"/>
<dbReference type="OrthoDB" id="9950861at2"/>
<evidence type="ECO:0000256" key="1">
    <source>
        <dbReference type="SAM" id="SignalP"/>
    </source>
</evidence>
<keyword evidence="3" id="KW-1185">Reference proteome</keyword>
<sequence>MKKVLSVLSVIVVCLLGITGCPTGNDDPSGSSKLNGFIQPSVQFVNRNASPSKSILQSRTGISRAVDLPEPDASLNPLRDFYDKLGTLRGSYTPTEFKLFIQEIVLHNNEKGYELDYPITAASKDENFANAHHYADFVTSIILKPEIYIDPGTYTGLFFFFFTANEKMGVGKGLWSQNHPNPDFWMNINPRITVTIPGISNVWEQDVQSRFYGKFDVKKGSGDTYQVVPEVLQPTYWQQRYQDLQDSNNPGEWIERIQMFAYQGSDYRAILPGAVGHPRIWSTDPQTLLVPNHGSGETNNSVIIMPLSENITIPKNATGVKFEVQWDLDGIVEVYDHGTPNDTSDDIVVLARNFWERFSLKPTIDYDAPPSSVVDSPFLGIWVCADGGNYNGAVVTMTDNTWTMSLGGLLVTGMYRYGPKTQTIRGYADNSDDYDFTATYDPVAETISIKGAATFTRQR</sequence>
<accession>F5YPB7</accession>
<feature type="signal peptide" evidence="1">
    <location>
        <begin position="1"/>
        <end position="24"/>
    </location>
</feature>
<dbReference type="RefSeq" id="WP_015707368.1">
    <property type="nucleotide sequence ID" value="NC_015578.1"/>
</dbReference>
<gene>
    <name evidence="2" type="ordered locus">TREPR_2875</name>
</gene>
<feature type="chain" id="PRO_5003336214" evidence="1">
    <location>
        <begin position="25"/>
        <end position="459"/>
    </location>
</feature>
<evidence type="ECO:0000313" key="3">
    <source>
        <dbReference type="Proteomes" id="UP000009223"/>
    </source>
</evidence>
<dbReference type="KEGG" id="tpi:TREPR_2875"/>
<dbReference type="PROSITE" id="PS51257">
    <property type="entry name" value="PROKAR_LIPOPROTEIN"/>
    <property type="match status" value="1"/>
</dbReference>
<keyword evidence="2" id="KW-0449">Lipoprotein</keyword>